<proteinExistence type="predicted"/>
<evidence type="ECO:0000313" key="1">
    <source>
        <dbReference type="EMBL" id="PML59453.1"/>
    </source>
</evidence>
<comment type="caution">
    <text evidence="1">The sequence shown here is derived from an EMBL/GenBank/DDBJ whole genome shotgun (WGS) entry which is preliminary data.</text>
</comment>
<name>A0A2N7IMM5_9VIBR</name>
<dbReference type="Proteomes" id="UP000235746">
    <property type="component" value="Unassembled WGS sequence"/>
</dbReference>
<sequence length="94" mass="11051">MADKDQRYYEKNKKRILEKAKAAHQRATATKAFNELLAEFATANQLKTAKYLHTLLAEFGIKADYMALLYREHERSKSEIDFKQWLVEWLKNAG</sequence>
<dbReference type="EMBL" id="MCYL01000002">
    <property type="protein sequence ID" value="PML59453.1"/>
    <property type="molecule type" value="Genomic_DNA"/>
</dbReference>
<protein>
    <submittedName>
        <fullName evidence="1">Uncharacterized protein</fullName>
    </submittedName>
</protein>
<dbReference type="RefSeq" id="WP_102558412.1">
    <property type="nucleotide sequence ID" value="NZ_MCYL01000002.1"/>
</dbReference>
<dbReference type="AlphaFoldDB" id="A0A2N7IMM5"/>
<organism evidence="1 2">
    <name type="scientific">Vibrio lentus</name>
    <dbReference type="NCBI Taxonomy" id="136468"/>
    <lineage>
        <taxon>Bacteria</taxon>
        <taxon>Pseudomonadati</taxon>
        <taxon>Pseudomonadota</taxon>
        <taxon>Gammaproteobacteria</taxon>
        <taxon>Vibrionales</taxon>
        <taxon>Vibrionaceae</taxon>
        <taxon>Vibrio</taxon>
    </lineage>
</organism>
<gene>
    <name evidence="1" type="ORF">BCT74_02630</name>
</gene>
<reference evidence="2" key="1">
    <citation type="submission" date="2016-07" db="EMBL/GenBank/DDBJ databases">
        <title>Nontailed viruses are major unrecognized killers of bacteria in the ocean.</title>
        <authorList>
            <person name="Kauffman K."/>
            <person name="Hussain F."/>
            <person name="Yang J."/>
            <person name="Arevalo P."/>
            <person name="Brown J."/>
            <person name="Cutler M."/>
            <person name="Kelly L."/>
            <person name="Polz M.F."/>
        </authorList>
    </citation>
    <scope>NUCLEOTIDE SEQUENCE [LARGE SCALE GENOMIC DNA]</scope>
    <source>
        <strain evidence="2">10N.261.51.B8</strain>
    </source>
</reference>
<evidence type="ECO:0000313" key="2">
    <source>
        <dbReference type="Proteomes" id="UP000235746"/>
    </source>
</evidence>
<accession>A0A2N7IMM5</accession>